<accession>A0ABU9AMC6</accession>
<evidence type="ECO:0000313" key="4">
    <source>
        <dbReference type="Proteomes" id="UP001367513"/>
    </source>
</evidence>
<dbReference type="Gene3D" id="3.30.420.10">
    <property type="entry name" value="Ribonuclease H-like superfamily/Ribonuclease H"/>
    <property type="match status" value="1"/>
</dbReference>
<dbReference type="InterPro" id="IPR025948">
    <property type="entry name" value="HTH-like_dom"/>
</dbReference>
<feature type="domain" description="Integrase catalytic" evidence="2">
    <location>
        <begin position="234"/>
        <end position="404"/>
    </location>
</feature>
<dbReference type="NCBIfam" id="NF033516">
    <property type="entry name" value="transpos_IS3"/>
    <property type="match status" value="1"/>
</dbReference>
<dbReference type="InterPro" id="IPR036388">
    <property type="entry name" value="WH-like_DNA-bd_sf"/>
</dbReference>
<dbReference type="PANTHER" id="PTHR46889:SF5">
    <property type="entry name" value="INTEGRASE PROTEIN"/>
    <property type="match status" value="1"/>
</dbReference>
<name>A0ABU9AMC6_PSEA5</name>
<dbReference type="Pfam" id="PF13276">
    <property type="entry name" value="HTH_21"/>
    <property type="match status" value="1"/>
</dbReference>
<dbReference type="Proteomes" id="UP001367513">
    <property type="component" value="Unassembled WGS sequence"/>
</dbReference>
<dbReference type="EMBL" id="JBBPIX010000041">
    <property type="protein sequence ID" value="MEK6467569.1"/>
    <property type="molecule type" value="Genomic_DNA"/>
</dbReference>
<keyword evidence="4" id="KW-1185">Reference proteome</keyword>
<dbReference type="InterPro" id="IPR012337">
    <property type="entry name" value="RNaseH-like_sf"/>
</dbReference>
<comment type="caution">
    <text evidence="3">The sequence shown here is derived from an EMBL/GenBank/DDBJ whole genome shotgun (WGS) entry which is preliminary data.</text>
</comment>
<dbReference type="Pfam" id="PF13333">
    <property type="entry name" value="rve_2"/>
    <property type="match status" value="1"/>
</dbReference>
<dbReference type="InterPro" id="IPR009057">
    <property type="entry name" value="Homeodomain-like_sf"/>
</dbReference>
<dbReference type="InterPro" id="IPR048020">
    <property type="entry name" value="Transpos_IS3"/>
</dbReference>
<reference evidence="3 4" key="1">
    <citation type="submission" date="2024-03" db="EMBL/GenBank/DDBJ databases">
        <title>Draft genome sequence of Pseudonocardia carboxydivorans JCM 14827.</title>
        <authorList>
            <person name="Duangmal K."/>
        </authorList>
    </citation>
    <scope>NUCLEOTIDE SEQUENCE [LARGE SCALE GENOMIC DNA]</scope>
    <source>
        <strain evidence="3 4">JCM 14827</strain>
    </source>
</reference>
<evidence type="ECO:0000313" key="3">
    <source>
        <dbReference type="EMBL" id="MEK6467569.1"/>
    </source>
</evidence>
<dbReference type="PANTHER" id="PTHR46889">
    <property type="entry name" value="TRANSPOSASE INSF FOR INSERTION SEQUENCE IS3B-RELATED"/>
    <property type="match status" value="1"/>
</dbReference>
<evidence type="ECO:0000256" key="1">
    <source>
        <dbReference type="ARBA" id="ARBA00002286"/>
    </source>
</evidence>
<evidence type="ECO:0000259" key="2">
    <source>
        <dbReference type="PROSITE" id="PS50994"/>
    </source>
</evidence>
<dbReference type="InterPro" id="IPR050900">
    <property type="entry name" value="Transposase_IS3/IS150/IS904"/>
</dbReference>
<protein>
    <submittedName>
        <fullName evidence="3">IS3 family transposase</fullName>
    </submittedName>
</protein>
<organism evidence="3 4">
    <name type="scientific">Pseudonocardia alni subsp. carboxydivorans</name>
    <dbReference type="NCBI Taxonomy" id="415010"/>
    <lineage>
        <taxon>Bacteria</taxon>
        <taxon>Bacillati</taxon>
        <taxon>Actinomycetota</taxon>
        <taxon>Actinomycetes</taxon>
        <taxon>Pseudonocardiales</taxon>
        <taxon>Pseudonocardiaceae</taxon>
        <taxon>Pseudonocardia</taxon>
    </lineage>
</organism>
<dbReference type="SUPFAM" id="SSF53098">
    <property type="entry name" value="Ribonuclease H-like"/>
    <property type="match status" value="1"/>
</dbReference>
<dbReference type="Pfam" id="PF00665">
    <property type="entry name" value="rve"/>
    <property type="match status" value="1"/>
</dbReference>
<sequence length="422" mass="46606">MRERAKRMVREARQQEPGLSVNAACKRIGPQLGILPDTLRGWCKQADIDDGLAPGTTTSDRDELTRLRRENAELRRANEILKTASAFFAFGGARPPTAVIVDYLDAHRDRFGVEPICAVLTQHGATIAPSGYYAAKTRPPSRRALSDAALAETIEATFWDRTKGRGVYGARKMWHQLRRDGVTGAAGSPVARCTVERLMRQLGLRGVRRGQPVLTTQPDRQATRAPDLVDRNFTAAAPNRLWVVDLTYVPTWSGMVFTAFVSDVFSRRIVGWRCAASMPTELPLDALEMALWTRDSAGQTTDGRLDGLIHHSDAGSQYCAIRYGDRLAEAGAIASIGSVGDSYDNAMAESVIGLYKTECIGRDGPIRSVDDLELATASWVHWFNTHRLHSMIGNMPPVEYEQNYYAHQPDRDTPISGEPSLH</sequence>
<dbReference type="InterPro" id="IPR036397">
    <property type="entry name" value="RNaseH_sf"/>
</dbReference>
<dbReference type="PROSITE" id="PS50994">
    <property type="entry name" value="INTEGRASE"/>
    <property type="match status" value="1"/>
</dbReference>
<dbReference type="RefSeq" id="WP_346864810.1">
    <property type="nucleotide sequence ID" value="NZ_JBBPIX010000041.1"/>
</dbReference>
<proteinExistence type="predicted"/>
<dbReference type="SUPFAM" id="SSF46689">
    <property type="entry name" value="Homeodomain-like"/>
    <property type="match status" value="1"/>
</dbReference>
<dbReference type="Gene3D" id="1.10.10.10">
    <property type="entry name" value="Winged helix-like DNA-binding domain superfamily/Winged helix DNA-binding domain"/>
    <property type="match status" value="1"/>
</dbReference>
<comment type="function">
    <text evidence="1">Involved in the transposition of the insertion sequence.</text>
</comment>
<gene>
    <name evidence="3" type="ORF">WG925_27875</name>
</gene>
<dbReference type="InterPro" id="IPR001584">
    <property type="entry name" value="Integrase_cat-core"/>
</dbReference>